<dbReference type="AlphaFoldDB" id="A0A9P6NUB0"/>
<keyword evidence="2" id="KW-1185">Reference proteome</keyword>
<comment type="caution">
    <text evidence="1">The sequence shown here is derived from an EMBL/GenBank/DDBJ whole genome shotgun (WGS) entry which is preliminary data.</text>
</comment>
<evidence type="ECO:0000313" key="2">
    <source>
        <dbReference type="Proteomes" id="UP000886653"/>
    </source>
</evidence>
<gene>
    <name evidence="1" type="ORF">CROQUDRAFT_214395</name>
</gene>
<proteinExistence type="predicted"/>
<accession>A0A9P6NUB0</accession>
<reference evidence="1" key="1">
    <citation type="submission" date="2013-11" db="EMBL/GenBank/DDBJ databases">
        <title>Genome sequence of the fusiform rust pathogen reveals effectors for host alternation and coevolution with pine.</title>
        <authorList>
            <consortium name="DOE Joint Genome Institute"/>
            <person name="Smith K."/>
            <person name="Pendleton A."/>
            <person name="Kubisiak T."/>
            <person name="Anderson C."/>
            <person name="Salamov A."/>
            <person name="Aerts A."/>
            <person name="Riley R."/>
            <person name="Clum A."/>
            <person name="Lindquist E."/>
            <person name="Ence D."/>
            <person name="Campbell M."/>
            <person name="Kronenberg Z."/>
            <person name="Feau N."/>
            <person name="Dhillon B."/>
            <person name="Hamelin R."/>
            <person name="Burleigh J."/>
            <person name="Smith J."/>
            <person name="Yandell M."/>
            <person name="Nelson C."/>
            <person name="Grigoriev I."/>
            <person name="Davis J."/>
        </authorList>
    </citation>
    <scope>NUCLEOTIDE SEQUENCE</scope>
    <source>
        <strain evidence="1">G11</strain>
    </source>
</reference>
<organism evidence="1 2">
    <name type="scientific">Cronartium quercuum f. sp. fusiforme G11</name>
    <dbReference type="NCBI Taxonomy" id="708437"/>
    <lineage>
        <taxon>Eukaryota</taxon>
        <taxon>Fungi</taxon>
        <taxon>Dikarya</taxon>
        <taxon>Basidiomycota</taxon>
        <taxon>Pucciniomycotina</taxon>
        <taxon>Pucciniomycetes</taxon>
        <taxon>Pucciniales</taxon>
        <taxon>Coleosporiaceae</taxon>
        <taxon>Cronartium</taxon>
    </lineage>
</organism>
<name>A0A9P6NUB0_9BASI</name>
<evidence type="ECO:0000313" key="1">
    <source>
        <dbReference type="EMBL" id="KAG0150349.1"/>
    </source>
</evidence>
<protein>
    <submittedName>
        <fullName evidence="1">Uncharacterized protein</fullName>
    </submittedName>
</protein>
<dbReference type="Proteomes" id="UP000886653">
    <property type="component" value="Unassembled WGS sequence"/>
</dbReference>
<dbReference type="EMBL" id="MU167220">
    <property type="protein sequence ID" value="KAG0150349.1"/>
    <property type="molecule type" value="Genomic_DNA"/>
</dbReference>
<sequence length="159" mass="18320">MSGFQQFKTGLSQLPRTKAINSPVPEGFSIPESRVRELETPEFSWAQDTLLQYRSLIEFAQKDNHDWRSMAELPDFYDTLSKKLQESSISAVSLPEKIKDLDQLIYVDRKMKELDSNIEQEVRKILNLLDQADEQINSIRINSGSPASPLSELLFFLLR</sequence>